<keyword evidence="1" id="KW-0472">Membrane</keyword>
<dbReference type="SUPFAM" id="SSF48317">
    <property type="entry name" value="Acid phosphatase/Vanadium-dependent haloperoxidase"/>
    <property type="match status" value="1"/>
</dbReference>
<evidence type="ECO:0000259" key="2">
    <source>
        <dbReference type="SMART" id="SM00014"/>
    </source>
</evidence>
<evidence type="ECO:0000256" key="1">
    <source>
        <dbReference type="SAM" id="Phobius"/>
    </source>
</evidence>
<keyword evidence="1" id="KW-1133">Transmembrane helix</keyword>
<evidence type="ECO:0000313" key="3">
    <source>
        <dbReference type="EMBL" id="GGD34285.1"/>
    </source>
</evidence>
<protein>
    <recommendedName>
        <fullName evidence="2">Phosphatidic acid phosphatase type 2/haloperoxidase domain-containing protein</fullName>
    </recommendedName>
</protein>
<comment type="caution">
    <text evidence="3">The sequence shown here is derived from an EMBL/GenBank/DDBJ whole genome shotgun (WGS) entry which is preliminary data.</text>
</comment>
<reference evidence="3" key="1">
    <citation type="journal article" date="2014" name="Int. J. Syst. Evol. Microbiol.">
        <title>Complete genome sequence of Corynebacterium casei LMG S-19264T (=DSM 44701T), isolated from a smear-ripened cheese.</title>
        <authorList>
            <consortium name="US DOE Joint Genome Institute (JGI-PGF)"/>
            <person name="Walter F."/>
            <person name="Albersmeier A."/>
            <person name="Kalinowski J."/>
            <person name="Ruckert C."/>
        </authorList>
    </citation>
    <scope>NUCLEOTIDE SEQUENCE</scope>
    <source>
        <strain evidence="3">CGMCC 1.15493</strain>
    </source>
</reference>
<reference evidence="3" key="2">
    <citation type="submission" date="2020-09" db="EMBL/GenBank/DDBJ databases">
        <authorList>
            <person name="Sun Q."/>
            <person name="Zhou Y."/>
        </authorList>
    </citation>
    <scope>NUCLEOTIDE SEQUENCE</scope>
    <source>
        <strain evidence="3">CGMCC 1.15493</strain>
    </source>
</reference>
<dbReference type="InterPro" id="IPR036938">
    <property type="entry name" value="PAP2/HPO_sf"/>
</dbReference>
<dbReference type="EMBL" id="BMJJ01000011">
    <property type="protein sequence ID" value="GGD34285.1"/>
    <property type="molecule type" value="Genomic_DNA"/>
</dbReference>
<feature type="transmembrane region" description="Helical" evidence="1">
    <location>
        <begin position="42"/>
        <end position="64"/>
    </location>
</feature>
<organism evidence="3 4">
    <name type="scientific">Aureimonas glaciei</name>
    <dbReference type="NCBI Taxonomy" id="1776957"/>
    <lineage>
        <taxon>Bacteria</taxon>
        <taxon>Pseudomonadati</taxon>
        <taxon>Pseudomonadota</taxon>
        <taxon>Alphaproteobacteria</taxon>
        <taxon>Hyphomicrobiales</taxon>
        <taxon>Aurantimonadaceae</taxon>
        <taxon>Aureimonas</taxon>
    </lineage>
</organism>
<sequence>MRGKGLAVSLLVILPVMVWVDTPVAAWVATQQSRQPGSGAAFSNWLALPGAVLAVAAVLAALVAPTRPGRRRPADPAQLPGHTATLVLVSAAASLAAAATLKHLIGRIRPSAGADAWRFEPMAFDDRFAALPSAQAACVAAIVLGLAMRLPRWRMPLFTAGAAACLARVAAGAHWPSDVVAGWGLGAAMVLVTQLGLVRRQRRPGSRRR</sequence>
<feature type="domain" description="Phosphatidic acid phosphatase type 2/haloperoxidase" evidence="2">
    <location>
        <begin position="85"/>
        <end position="194"/>
    </location>
</feature>
<gene>
    <name evidence="3" type="ORF">GCM10011335_41670</name>
</gene>
<feature type="transmembrane region" description="Helical" evidence="1">
    <location>
        <begin position="128"/>
        <end position="148"/>
    </location>
</feature>
<accession>A0A917DFL9</accession>
<dbReference type="Proteomes" id="UP000613160">
    <property type="component" value="Unassembled WGS sequence"/>
</dbReference>
<feature type="transmembrane region" description="Helical" evidence="1">
    <location>
        <begin position="85"/>
        <end position="108"/>
    </location>
</feature>
<dbReference type="SMART" id="SM00014">
    <property type="entry name" value="acidPPc"/>
    <property type="match status" value="1"/>
</dbReference>
<keyword evidence="1" id="KW-0812">Transmembrane</keyword>
<evidence type="ECO:0000313" key="4">
    <source>
        <dbReference type="Proteomes" id="UP000613160"/>
    </source>
</evidence>
<feature type="transmembrane region" description="Helical" evidence="1">
    <location>
        <begin position="181"/>
        <end position="198"/>
    </location>
</feature>
<name>A0A917DFL9_9HYPH</name>
<dbReference type="Gene3D" id="1.20.144.10">
    <property type="entry name" value="Phosphatidic acid phosphatase type 2/haloperoxidase"/>
    <property type="match status" value="1"/>
</dbReference>
<feature type="transmembrane region" description="Helical" evidence="1">
    <location>
        <begin position="155"/>
        <end position="175"/>
    </location>
</feature>
<proteinExistence type="predicted"/>
<dbReference type="Pfam" id="PF01569">
    <property type="entry name" value="PAP2"/>
    <property type="match status" value="1"/>
</dbReference>
<dbReference type="InterPro" id="IPR000326">
    <property type="entry name" value="PAP2/HPO"/>
</dbReference>
<keyword evidence="4" id="KW-1185">Reference proteome</keyword>
<dbReference type="AlphaFoldDB" id="A0A917DFL9"/>